<evidence type="ECO:0000256" key="10">
    <source>
        <dbReference type="ARBA" id="ARBA00022741"/>
    </source>
</evidence>
<dbReference type="GO" id="GO:0005324">
    <property type="term" value="F:long-chain fatty acid transmembrane transporter activity"/>
    <property type="evidence" value="ECO:0007669"/>
    <property type="project" value="TreeGrafter"/>
</dbReference>
<dbReference type="FunFam" id="3.40.50.12780:FF:000019">
    <property type="entry name" value="Long-chain fatty acid transporter"/>
    <property type="match status" value="1"/>
</dbReference>
<dbReference type="OrthoDB" id="196650at2759"/>
<protein>
    <recommendedName>
        <fullName evidence="18">Very long-chain fatty acid transport protein</fullName>
    </recommendedName>
    <alternativeName>
        <fullName evidence="19">Very-long-chain acyl-CoA synthetase</fullName>
    </alternativeName>
</protein>
<dbReference type="InterPro" id="IPR042099">
    <property type="entry name" value="ANL_N_sf"/>
</dbReference>
<keyword evidence="7" id="KW-0436">Ligase</keyword>
<keyword evidence="10" id="KW-0547">Nucleotide-binding</keyword>
<feature type="domain" description="AMP-binding enzyme C-terminal" evidence="21">
    <location>
        <begin position="495"/>
        <end position="572"/>
    </location>
</feature>
<keyword evidence="11" id="KW-0067">ATP-binding</keyword>
<evidence type="ECO:0000313" key="23">
    <source>
        <dbReference type="Proteomes" id="UP000799772"/>
    </source>
</evidence>
<keyword evidence="13" id="KW-0445">Lipid transport</keyword>
<dbReference type="GO" id="GO:0004467">
    <property type="term" value="F:long-chain fatty acid-CoA ligase activity"/>
    <property type="evidence" value="ECO:0007669"/>
    <property type="project" value="TreeGrafter"/>
</dbReference>
<proteinExistence type="inferred from homology"/>
<dbReference type="Gene3D" id="3.30.300.30">
    <property type="match status" value="1"/>
</dbReference>
<dbReference type="FunFam" id="3.30.300.30:FF:000002">
    <property type="entry name" value="Long-chain fatty acid transport protein 1"/>
    <property type="match status" value="1"/>
</dbReference>
<sequence length="620" mass="69256">MAAVAAIAGATAASAYLNAKFHIEKDLKELYSIRRGRVHLEKLKKQNKVNLYGTFRSNAETFPDADCLWTPTATFTWAQTLANIHRYAAFFISKGVRPGDIVAFYLNNCAEFIFAWLALASIAAAPAMLNFHLRGDALVHCVRVAEAKFILVDSDMEQRERIAEVESSLDGAEPIILDDVLKAEIAALPSQEPPREFQNQVNATTTLALRYTSGTTGLPKAVRTPITRPYQITFGKFADLGVRKLPAKNADRWYACVPLCHATAGSVSMGSLLMGVTLCIGRRFSVSNFWNDIRASKATMFVYVGEICRYLLAAPPSPLDRQHCVRLIYGNGLRPDVWKRFQERFGIETVAEFFGSTEGMVTFFNVCRGDYIRNAIGHDGLLMKWYNDRRFIPVEIDGTTGEIFRDPKTGFARRMPHSIGGEIIVPVPNKSAFIGYYKNPKATDSKFERDVFHKGDLYYRCGDSLRRDEEGRWFFNDRLGDTFRWKSENVSTAEVGACLGTMEGVIDANVYGVEVPGYEGRAGCAAILLEDSARASFDLQNLLRHARKGLPQYAVPTFVRLVENASLNNSHKQDKVTLRKEGVDPTKVSNGDRLYVLRGNEYVPLGVNEWAEIVSGKSRL</sequence>
<dbReference type="InterPro" id="IPR000873">
    <property type="entry name" value="AMP-dep_synth/lig_dom"/>
</dbReference>
<dbReference type="GO" id="GO:0009898">
    <property type="term" value="C:cytoplasmic side of plasma membrane"/>
    <property type="evidence" value="ECO:0007669"/>
    <property type="project" value="TreeGrafter"/>
</dbReference>
<keyword evidence="14" id="KW-0472">Membrane</keyword>
<evidence type="ECO:0000256" key="2">
    <source>
        <dbReference type="ARBA" id="ARBA00004585"/>
    </source>
</evidence>
<evidence type="ECO:0000256" key="4">
    <source>
        <dbReference type="ARBA" id="ARBA00006432"/>
    </source>
</evidence>
<dbReference type="Proteomes" id="UP000799772">
    <property type="component" value="Unassembled WGS sequence"/>
</dbReference>
<evidence type="ECO:0000256" key="1">
    <source>
        <dbReference type="ARBA" id="ARBA00004502"/>
    </source>
</evidence>
<evidence type="ECO:0000259" key="21">
    <source>
        <dbReference type="Pfam" id="PF13193"/>
    </source>
</evidence>
<dbReference type="Gene3D" id="3.40.50.12780">
    <property type="entry name" value="N-terminal domain of ligase-like"/>
    <property type="match status" value="1"/>
</dbReference>
<dbReference type="GO" id="GO:0005524">
    <property type="term" value="F:ATP binding"/>
    <property type="evidence" value="ECO:0007669"/>
    <property type="project" value="UniProtKB-KW"/>
</dbReference>
<dbReference type="Pfam" id="PF00501">
    <property type="entry name" value="AMP-binding"/>
    <property type="match status" value="1"/>
</dbReference>
<evidence type="ECO:0000256" key="19">
    <source>
        <dbReference type="ARBA" id="ARBA00078285"/>
    </source>
</evidence>
<dbReference type="Pfam" id="PF13193">
    <property type="entry name" value="AMP-binding_C"/>
    <property type="match status" value="1"/>
</dbReference>
<evidence type="ECO:0000256" key="8">
    <source>
        <dbReference type="ARBA" id="ARBA00022677"/>
    </source>
</evidence>
<keyword evidence="23" id="KW-1185">Reference proteome</keyword>
<comment type="caution">
    <text evidence="22">The sequence shown here is derived from an EMBL/GenBank/DDBJ whole genome shotgun (WGS) entry which is preliminary data.</text>
</comment>
<dbReference type="InterPro" id="IPR045851">
    <property type="entry name" value="AMP-bd_C_sf"/>
</dbReference>
<dbReference type="InterPro" id="IPR020845">
    <property type="entry name" value="AMP-binding_CS"/>
</dbReference>
<gene>
    <name evidence="22" type="ORF">NA57DRAFT_63611</name>
</gene>
<organism evidence="22 23">
    <name type="scientific">Rhizodiscina lignyota</name>
    <dbReference type="NCBI Taxonomy" id="1504668"/>
    <lineage>
        <taxon>Eukaryota</taxon>
        <taxon>Fungi</taxon>
        <taxon>Dikarya</taxon>
        <taxon>Ascomycota</taxon>
        <taxon>Pezizomycotina</taxon>
        <taxon>Dothideomycetes</taxon>
        <taxon>Pleosporomycetidae</taxon>
        <taxon>Aulographales</taxon>
        <taxon>Rhizodiscinaceae</taxon>
        <taxon>Rhizodiscina</taxon>
    </lineage>
</organism>
<keyword evidence="12" id="KW-1133">Transmembrane helix</keyword>
<keyword evidence="9" id="KW-0812">Transmembrane</keyword>
<name>A0A9P4IR98_9PEZI</name>
<comment type="catalytic activity">
    <reaction evidence="16">
        <text>a very long-chain fatty acid + ATP + CoA = a very long-chain fatty acyl-CoA + AMP + diphosphate</text>
        <dbReference type="Rhea" id="RHEA:54536"/>
        <dbReference type="ChEBI" id="CHEBI:30616"/>
        <dbReference type="ChEBI" id="CHEBI:33019"/>
        <dbReference type="ChEBI" id="CHEBI:57287"/>
        <dbReference type="ChEBI" id="CHEBI:58950"/>
        <dbReference type="ChEBI" id="CHEBI:138261"/>
        <dbReference type="ChEBI" id="CHEBI:456215"/>
    </reaction>
</comment>
<comment type="function">
    <text evidence="17">Acyl-CoA synthetase required for both the import of long chain fatty acids (LCFAs) (C14-C18) and the activation very long chain fatty acids (VLCFAs) (C20-C26) by esterification of the fatty acids into metabolically active CoA-thioesters for subsequent degradation or incorporation into phospholipids. The transport and fatty acyl-CoA synthetase activities are genetically separable and are thus independent activities. Esterifies VLCFAs in the peroxisome matrix. The VLCFAs are actively transported into peroxisomes by a PXA1-PXA2 heterodimeric transporter in the peroxisomal membrane.</text>
</comment>
<keyword evidence="8" id="KW-0551">Lipid droplet</keyword>
<evidence type="ECO:0000256" key="5">
    <source>
        <dbReference type="ARBA" id="ARBA00022448"/>
    </source>
</evidence>
<keyword evidence="6" id="KW-1003">Cell membrane</keyword>
<evidence type="ECO:0000256" key="6">
    <source>
        <dbReference type="ARBA" id="ARBA00022475"/>
    </source>
</evidence>
<dbReference type="InterPro" id="IPR025110">
    <property type="entry name" value="AMP-bd_C"/>
</dbReference>
<evidence type="ECO:0000256" key="16">
    <source>
        <dbReference type="ARBA" id="ARBA00051585"/>
    </source>
</evidence>
<evidence type="ECO:0000256" key="13">
    <source>
        <dbReference type="ARBA" id="ARBA00023055"/>
    </source>
</evidence>
<evidence type="ECO:0000256" key="18">
    <source>
        <dbReference type="ARBA" id="ARBA00068795"/>
    </source>
</evidence>
<evidence type="ECO:0000259" key="20">
    <source>
        <dbReference type="Pfam" id="PF00501"/>
    </source>
</evidence>
<dbReference type="SUPFAM" id="SSF56801">
    <property type="entry name" value="Acetyl-CoA synthetase-like"/>
    <property type="match status" value="1"/>
</dbReference>
<keyword evidence="5" id="KW-0813">Transport</keyword>
<feature type="domain" description="AMP-dependent synthetase/ligase" evidence="20">
    <location>
        <begin position="55"/>
        <end position="372"/>
    </location>
</feature>
<accession>A0A9P4IR98</accession>
<comment type="subcellular location">
    <subcellularLocation>
        <location evidence="3">Cell membrane</location>
        <topology evidence="3">Multi-pass membrane protein</topology>
    </subcellularLocation>
    <subcellularLocation>
        <location evidence="1">Lipid droplet</location>
    </subcellularLocation>
    <subcellularLocation>
        <location evidence="2">Peroxisome membrane</location>
        <topology evidence="2">Multi-pass membrane protein</topology>
    </subcellularLocation>
</comment>
<evidence type="ECO:0000256" key="3">
    <source>
        <dbReference type="ARBA" id="ARBA00004651"/>
    </source>
</evidence>
<evidence type="ECO:0000256" key="12">
    <source>
        <dbReference type="ARBA" id="ARBA00022989"/>
    </source>
</evidence>
<evidence type="ECO:0000256" key="14">
    <source>
        <dbReference type="ARBA" id="ARBA00023136"/>
    </source>
</evidence>
<dbReference type="GO" id="GO:0044539">
    <property type="term" value="P:long-chain fatty acid import into cell"/>
    <property type="evidence" value="ECO:0007669"/>
    <property type="project" value="TreeGrafter"/>
</dbReference>
<dbReference type="PANTHER" id="PTHR43107">
    <property type="entry name" value="LONG-CHAIN FATTY ACID TRANSPORT PROTEIN"/>
    <property type="match status" value="1"/>
</dbReference>
<evidence type="ECO:0000256" key="15">
    <source>
        <dbReference type="ARBA" id="ARBA00023140"/>
    </source>
</evidence>
<comment type="similarity">
    <text evidence="4">Belongs to the ATP-dependent AMP-binding enzyme family.</text>
</comment>
<dbReference type="EMBL" id="ML978122">
    <property type="protein sequence ID" value="KAF2102811.1"/>
    <property type="molecule type" value="Genomic_DNA"/>
</dbReference>
<evidence type="ECO:0000256" key="11">
    <source>
        <dbReference type="ARBA" id="ARBA00022840"/>
    </source>
</evidence>
<evidence type="ECO:0000256" key="17">
    <source>
        <dbReference type="ARBA" id="ARBA00060276"/>
    </source>
</evidence>
<evidence type="ECO:0000313" key="22">
    <source>
        <dbReference type="EMBL" id="KAF2102811.1"/>
    </source>
</evidence>
<evidence type="ECO:0000256" key="9">
    <source>
        <dbReference type="ARBA" id="ARBA00022692"/>
    </source>
</evidence>
<reference evidence="22" key="1">
    <citation type="journal article" date="2020" name="Stud. Mycol.">
        <title>101 Dothideomycetes genomes: a test case for predicting lifestyles and emergence of pathogens.</title>
        <authorList>
            <person name="Haridas S."/>
            <person name="Albert R."/>
            <person name="Binder M."/>
            <person name="Bloem J."/>
            <person name="Labutti K."/>
            <person name="Salamov A."/>
            <person name="Andreopoulos B."/>
            <person name="Baker S."/>
            <person name="Barry K."/>
            <person name="Bills G."/>
            <person name="Bluhm B."/>
            <person name="Cannon C."/>
            <person name="Castanera R."/>
            <person name="Culley D."/>
            <person name="Daum C."/>
            <person name="Ezra D."/>
            <person name="Gonzalez J."/>
            <person name="Henrissat B."/>
            <person name="Kuo A."/>
            <person name="Liang C."/>
            <person name="Lipzen A."/>
            <person name="Lutzoni F."/>
            <person name="Magnuson J."/>
            <person name="Mondo S."/>
            <person name="Nolan M."/>
            <person name="Ohm R."/>
            <person name="Pangilinan J."/>
            <person name="Park H.-J."/>
            <person name="Ramirez L."/>
            <person name="Alfaro M."/>
            <person name="Sun H."/>
            <person name="Tritt A."/>
            <person name="Yoshinaga Y."/>
            <person name="Zwiers L.-H."/>
            <person name="Turgeon B."/>
            <person name="Goodwin S."/>
            <person name="Spatafora J."/>
            <person name="Crous P."/>
            <person name="Grigoriev I."/>
        </authorList>
    </citation>
    <scope>NUCLEOTIDE SEQUENCE</scope>
    <source>
        <strain evidence="22">CBS 133067</strain>
    </source>
</reference>
<dbReference type="GO" id="GO:0005811">
    <property type="term" value="C:lipid droplet"/>
    <property type="evidence" value="ECO:0007669"/>
    <property type="project" value="UniProtKB-SubCell"/>
</dbReference>
<keyword evidence="15" id="KW-0576">Peroxisome</keyword>
<dbReference type="GO" id="GO:0005778">
    <property type="term" value="C:peroxisomal membrane"/>
    <property type="evidence" value="ECO:0007669"/>
    <property type="project" value="UniProtKB-SubCell"/>
</dbReference>
<dbReference type="PANTHER" id="PTHR43107:SF6">
    <property type="entry name" value="ACYL-COA SYNTHETASE FAMILY PROTEIN (CEFD1), PUTATIVE (AFU_ORTHOLOGUE AFUA_6G03630)-RELATED"/>
    <property type="match status" value="1"/>
</dbReference>
<evidence type="ECO:0000256" key="7">
    <source>
        <dbReference type="ARBA" id="ARBA00022598"/>
    </source>
</evidence>
<dbReference type="PROSITE" id="PS00455">
    <property type="entry name" value="AMP_BINDING"/>
    <property type="match status" value="1"/>
</dbReference>
<dbReference type="AlphaFoldDB" id="A0A9P4IR98"/>